<evidence type="ECO:0000313" key="2">
    <source>
        <dbReference type="EMBL" id="EPD30402.1"/>
    </source>
</evidence>
<dbReference type="GO" id="GO:0006508">
    <property type="term" value="P:proteolysis"/>
    <property type="evidence" value="ECO:0007669"/>
    <property type="project" value="InterPro"/>
</dbReference>
<dbReference type="EMBL" id="AGWN01000001">
    <property type="protein sequence ID" value="EPD30402.1"/>
    <property type="molecule type" value="Genomic_DNA"/>
</dbReference>
<name>A0A9W5RDG4_9ACTO</name>
<keyword evidence="3" id="KW-1185">Reference proteome</keyword>
<dbReference type="GO" id="GO:0008236">
    <property type="term" value="F:serine-type peptidase activity"/>
    <property type="evidence" value="ECO:0007669"/>
    <property type="project" value="InterPro"/>
</dbReference>
<gene>
    <name evidence="2" type="ORF">HMPREF9238_00140</name>
</gene>
<evidence type="ECO:0000313" key="3">
    <source>
        <dbReference type="Proteomes" id="UP000014387"/>
    </source>
</evidence>
<reference evidence="2 3" key="1">
    <citation type="submission" date="2013-05" db="EMBL/GenBank/DDBJ databases">
        <title>The Genome Sequence of Actinomyces europaeus ACS-120-V-COL10B.</title>
        <authorList>
            <consortium name="The Broad Institute Genomics Platform"/>
            <person name="Earl A."/>
            <person name="Ward D."/>
            <person name="Feldgarden M."/>
            <person name="Gevers D."/>
            <person name="Saerens B."/>
            <person name="Vaneechoutte M."/>
            <person name="Walker B."/>
            <person name="Young S."/>
            <person name="Zeng Q."/>
            <person name="Gargeya S."/>
            <person name="Fitzgerald M."/>
            <person name="Haas B."/>
            <person name="Abouelleil A."/>
            <person name="Allen A.W."/>
            <person name="Alvarado L."/>
            <person name="Arachchi H.M."/>
            <person name="Berlin A.M."/>
            <person name="Chapman S.B."/>
            <person name="Gainer-Dewar J."/>
            <person name="Goldberg J."/>
            <person name="Griggs A."/>
            <person name="Gujja S."/>
            <person name="Hansen M."/>
            <person name="Howarth C."/>
            <person name="Imamovic A."/>
            <person name="Ireland A."/>
            <person name="Larimer J."/>
            <person name="McCowan C."/>
            <person name="Murphy C."/>
            <person name="Pearson M."/>
            <person name="Poon T.W."/>
            <person name="Priest M."/>
            <person name="Roberts A."/>
            <person name="Saif S."/>
            <person name="Shea T."/>
            <person name="Sisk P."/>
            <person name="Sykes S."/>
            <person name="Wortman J."/>
            <person name="Nusbaum C."/>
            <person name="Birren B."/>
        </authorList>
    </citation>
    <scope>NUCLEOTIDE SEQUENCE [LARGE SCALE GENOMIC DNA]</scope>
    <source>
        <strain evidence="2 3">ACS-120-V-Col10b</strain>
    </source>
</reference>
<dbReference type="Pfam" id="PF00326">
    <property type="entry name" value="Peptidase_S9"/>
    <property type="match status" value="1"/>
</dbReference>
<dbReference type="AlphaFoldDB" id="A0A9W5RDG4"/>
<sequence length="662" mass="73677">MKIGTKMTQKRPYGTWDSPISVDDLTARTVTLSQLRVDRDATMWVEGRASQGGRNVLLRRGRVGITEEVLPMIEGTILPDVRTRVHEYGGRAYAVHEGVIVFSHAGDDRVYKFDLNDQTPGIIPLTELSNRRYGDFHIADVRDVVYAVCEDHTAEGEPKNYLVSIPLDGSGAREPERVKTLYDKTDFVAAPTLSPDGTKLAWLTWNHPHMPWTCAKLHVASITFEGDIDQMVTVVGQKDVAVYEPRWTDAGDLIHVDDSSGWANLYRTEGFEWHEGEDLNAWTTRLRTRRLHPSQKAFSHPHWQLGLHSFDNLDDEHLICSWAEGPYWHLGTVRLDNGQLETWHTDWHPVGNVASYNGRVVMLADSDTRTPAIVQIKNGEVSELRSSTWTDLPERVISKPEPIEWPTGDGEISHGYYYPPASPTFTAPEGELPPLIVMIHGGPTSAARPGLTLSQQFWTSRGFAILDVNHRGSTGWGRPYRERLNGHWGEMVVSDAETGVQYLVEKGLADPKRIAIRGGSAGGFATLLALATSKTFTAGTSLYGIADLAAMVKETHKFESHYIGRLVGSSDLSDPIWAEKSPINHIENIAAPLLLLQGSEDRVVPPSQALMMKDALEKLGRTVELKIYEGEGHGFVRSDTIQDALLTELDFYKHAWGIASAK</sequence>
<protein>
    <recommendedName>
        <fullName evidence="1">Peptidase S9 prolyl oligopeptidase catalytic domain-containing protein</fullName>
    </recommendedName>
</protein>
<proteinExistence type="predicted"/>
<evidence type="ECO:0000259" key="1">
    <source>
        <dbReference type="Pfam" id="PF00326"/>
    </source>
</evidence>
<dbReference type="SUPFAM" id="SSF82171">
    <property type="entry name" value="DPP6 N-terminal domain-like"/>
    <property type="match status" value="1"/>
</dbReference>
<feature type="domain" description="Peptidase S9 prolyl oligopeptidase catalytic" evidence="1">
    <location>
        <begin position="453"/>
        <end position="656"/>
    </location>
</feature>
<comment type="caution">
    <text evidence="2">The sequence shown here is derived from an EMBL/GenBank/DDBJ whole genome shotgun (WGS) entry which is preliminary data.</text>
</comment>
<organism evidence="2 3">
    <name type="scientific">Gleimia europaea ACS-120-V-Col10b</name>
    <dbReference type="NCBI Taxonomy" id="883069"/>
    <lineage>
        <taxon>Bacteria</taxon>
        <taxon>Bacillati</taxon>
        <taxon>Actinomycetota</taxon>
        <taxon>Actinomycetes</taxon>
        <taxon>Actinomycetales</taxon>
        <taxon>Actinomycetaceae</taxon>
        <taxon>Gleimia</taxon>
    </lineage>
</organism>
<dbReference type="Gene3D" id="3.40.50.1820">
    <property type="entry name" value="alpha/beta hydrolase"/>
    <property type="match status" value="1"/>
</dbReference>
<dbReference type="PANTHER" id="PTHR43056">
    <property type="entry name" value="PEPTIDASE S9 PROLYL OLIGOPEPTIDASE"/>
    <property type="match status" value="1"/>
</dbReference>
<dbReference type="InterPro" id="IPR050585">
    <property type="entry name" value="Xaa-Pro_dipeptidyl-ppase/CocE"/>
</dbReference>
<dbReference type="SUPFAM" id="SSF53474">
    <property type="entry name" value="alpha/beta-Hydrolases"/>
    <property type="match status" value="1"/>
</dbReference>
<dbReference type="InterPro" id="IPR029058">
    <property type="entry name" value="AB_hydrolase_fold"/>
</dbReference>
<dbReference type="PANTHER" id="PTHR43056:SF5">
    <property type="entry name" value="PEPTIDASE S9 PROLYL OLIGOPEPTIDASE CATALYTIC DOMAIN-CONTAINING PROTEIN"/>
    <property type="match status" value="1"/>
</dbReference>
<accession>A0A9W5RDG4</accession>
<dbReference type="Proteomes" id="UP000014387">
    <property type="component" value="Unassembled WGS sequence"/>
</dbReference>
<dbReference type="InterPro" id="IPR001375">
    <property type="entry name" value="Peptidase_S9_cat"/>
</dbReference>